<dbReference type="InterPro" id="IPR036388">
    <property type="entry name" value="WH-like_DNA-bd_sf"/>
</dbReference>
<proteinExistence type="predicted"/>
<dbReference type="AlphaFoldDB" id="A0A1H7WDH2"/>
<dbReference type="OrthoDB" id="2192016at2"/>
<organism evidence="5 6">
    <name type="scientific">Alkalibacterium putridalgicola</name>
    <dbReference type="NCBI Taxonomy" id="426703"/>
    <lineage>
        <taxon>Bacteria</taxon>
        <taxon>Bacillati</taxon>
        <taxon>Bacillota</taxon>
        <taxon>Bacilli</taxon>
        <taxon>Lactobacillales</taxon>
        <taxon>Carnobacteriaceae</taxon>
        <taxon>Alkalibacterium</taxon>
    </lineage>
</organism>
<evidence type="ECO:0000256" key="2">
    <source>
        <dbReference type="ARBA" id="ARBA00023163"/>
    </source>
</evidence>
<name>A0A1H7WDH2_9LACT</name>
<protein>
    <submittedName>
        <fullName evidence="5">Mga helix-turn-helix domain-containing protein</fullName>
    </submittedName>
    <submittedName>
        <fullName evidence="4">Transcriptional regulator</fullName>
    </submittedName>
</protein>
<sequence>MKVEHFLEKNEVREITIFNQLVLNHGVLSYKDMLDHLAVSKASLDNDLESIAARMSDFDKQVYIQYDGQNIELIMGDHISLQHIYRLYLDQSIKIKIINYLFKHQKFSITQLTLKLAISESSLFRKIRDLNSHLKEFGIKIRNGQLHGEELQIRYFYFHFYSYIEDKTTLFTVHADSQMIQTMQSLENFLKVTILPENRERLSTWLFISKSRITIKNQKHKYLREKMKPYVKDPLYHKIQVMILRYFSRYSIEVDEGEAMLHFVFLLAFPILTEDDFHEYTLIRDRHAPVAALDMYIAETIINHFKFRKLPYMLEREIYYHLTHIHTQLYFFQGDIERFEYRYILAKEKQIVGDNLVAFAREIIGTSIKRFRIEAGDNNSLFKMGVFKYINLLLLLSFKMAKVLQIGIDLKMDELYKETLSELLILKMSPIQGIHIERYEPNKEYDLILTNDKTSDLSGYEGARVYVLSEVLSSFDLANIQRIIQELNT</sequence>
<feature type="domain" description="Mga helix-turn-helix" evidence="3">
    <location>
        <begin position="79"/>
        <end position="161"/>
    </location>
</feature>
<keyword evidence="7" id="KW-1185">Reference proteome</keyword>
<dbReference type="EMBL" id="BJUX01000026">
    <property type="protein sequence ID" value="GEK89922.1"/>
    <property type="molecule type" value="Genomic_DNA"/>
</dbReference>
<reference evidence="5 6" key="1">
    <citation type="submission" date="2016-10" db="EMBL/GenBank/DDBJ databases">
        <authorList>
            <person name="de Groot N.N."/>
        </authorList>
    </citation>
    <scope>NUCLEOTIDE SEQUENCE [LARGE SCALE GENOMIC DNA]</scope>
    <source>
        <strain evidence="5 6">DSM 19182</strain>
    </source>
</reference>
<dbReference type="PANTHER" id="PTHR30185:SF18">
    <property type="entry name" value="TRANSCRIPTIONAL REGULATOR MTLR"/>
    <property type="match status" value="1"/>
</dbReference>
<dbReference type="PANTHER" id="PTHR30185">
    <property type="entry name" value="CRYPTIC BETA-GLUCOSIDE BGL OPERON ANTITERMINATOR"/>
    <property type="match status" value="1"/>
</dbReference>
<dbReference type="EMBL" id="FOBL01000033">
    <property type="protein sequence ID" value="SEM19561.1"/>
    <property type="molecule type" value="Genomic_DNA"/>
</dbReference>
<gene>
    <name evidence="4" type="ORF">APU01nite_19610</name>
    <name evidence="5" type="ORF">SAMN04488100_13311</name>
</gene>
<evidence type="ECO:0000313" key="4">
    <source>
        <dbReference type="EMBL" id="GEK89922.1"/>
    </source>
</evidence>
<reference evidence="4 7" key="2">
    <citation type="submission" date="2019-07" db="EMBL/GenBank/DDBJ databases">
        <title>Whole genome shotgun sequence of Alkalibacterium putridalgicola NBRC 103243.</title>
        <authorList>
            <person name="Hosoyama A."/>
            <person name="Uohara A."/>
            <person name="Ohji S."/>
            <person name="Ichikawa N."/>
        </authorList>
    </citation>
    <scope>NUCLEOTIDE SEQUENCE [LARGE SCALE GENOMIC DNA]</scope>
    <source>
        <strain evidence="4 7">NBRC 103243</strain>
    </source>
</reference>
<dbReference type="Proteomes" id="UP000198548">
    <property type="component" value="Unassembled WGS sequence"/>
</dbReference>
<dbReference type="Proteomes" id="UP000321425">
    <property type="component" value="Unassembled WGS sequence"/>
</dbReference>
<evidence type="ECO:0000256" key="1">
    <source>
        <dbReference type="ARBA" id="ARBA00023015"/>
    </source>
</evidence>
<evidence type="ECO:0000259" key="3">
    <source>
        <dbReference type="Pfam" id="PF05043"/>
    </source>
</evidence>
<evidence type="ECO:0000313" key="6">
    <source>
        <dbReference type="Proteomes" id="UP000198548"/>
    </source>
</evidence>
<dbReference type="Pfam" id="PF05043">
    <property type="entry name" value="Mga"/>
    <property type="match status" value="1"/>
</dbReference>
<dbReference type="InterPro" id="IPR007737">
    <property type="entry name" value="Mga_HTH"/>
</dbReference>
<keyword evidence="1" id="KW-0805">Transcription regulation</keyword>
<dbReference type="STRING" id="426703.SAMN04488100_13311"/>
<dbReference type="RefSeq" id="WP_091489375.1">
    <property type="nucleotide sequence ID" value="NZ_BJUX01000026.1"/>
</dbReference>
<evidence type="ECO:0000313" key="5">
    <source>
        <dbReference type="EMBL" id="SEM19561.1"/>
    </source>
</evidence>
<keyword evidence="2" id="KW-0804">Transcription</keyword>
<evidence type="ECO:0000313" key="7">
    <source>
        <dbReference type="Proteomes" id="UP000321425"/>
    </source>
</evidence>
<dbReference type="InterPro" id="IPR050661">
    <property type="entry name" value="BglG_antiterminators"/>
</dbReference>
<accession>A0A1H7WDH2</accession>
<dbReference type="Gene3D" id="1.10.10.10">
    <property type="entry name" value="Winged helix-like DNA-binding domain superfamily/Winged helix DNA-binding domain"/>
    <property type="match status" value="1"/>
</dbReference>